<dbReference type="InterPro" id="IPR051763">
    <property type="entry name" value="Copper_Homeo_Regul"/>
</dbReference>
<evidence type="ECO:0000256" key="8">
    <source>
        <dbReference type="SAM" id="MobiDB-lite"/>
    </source>
</evidence>
<dbReference type="GO" id="GO:0006879">
    <property type="term" value="P:intracellular iron ion homeostasis"/>
    <property type="evidence" value="ECO:0007669"/>
    <property type="project" value="TreeGrafter"/>
</dbReference>
<dbReference type="AlphaFoldDB" id="A0A517L8G5"/>
<evidence type="ECO:0000256" key="2">
    <source>
        <dbReference type="ARBA" id="ARBA00022723"/>
    </source>
</evidence>
<evidence type="ECO:0000313" key="10">
    <source>
        <dbReference type="EMBL" id="QDS71914.1"/>
    </source>
</evidence>
<feature type="compositionally biased region" description="Polar residues" evidence="8">
    <location>
        <begin position="117"/>
        <end position="128"/>
    </location>
</feature>
<dbReference type="GO" id="GO:0045944">
    <property type="term" value="P:positive regulation of transcription by RNA polymerase II"/>
    <property type="evidence" value="ECO:0007669"/>
    <property type="project" value="TreeGrafter"/>
</dbReference>
<evidence type="ECO:0000256" key="7">
    <source>
        <dbReference type="ARBA" id="ARBA00023242"/>
    </source>
</evidence>
<dbReference type="Proteomes" id="UP000316270">
    <property type="component" value="Chromosome 7"/>
</dbReference>
<dbReference type="GO" id="GO:0005634">
    <property type="term" value="C:nucleus"/>
    <property type="evidence" value="ECO:0007669"/>
    <property type="project" value="UniProtKB-SubCell"/>
</dbReference>
<dbReference type="SMART" id="SM01090">
    <property type="entry name" value="Copper-fist"/>
    <property type="match status" value="1"/>
</dbReference>
<dbReference type="Gene3D" id="3.90.430.10">
    <property type="entry name" value="Copper fist DNA-binding domain"/>
    <property type="match status" value="1"/>
</dbReference>
<evidence type="ECO:0000256" key="5">
    <source>
        <dbReference type="ARBA" id="ARBA00023015"/>
    </source>
</evidence>
<feature type="region of interest" description="Disordered" evidence="8">
    <location>
        <begin position="308"/>
        <end position="337"/>
    </location>
</feature>
<feature type="region of interest" description="Disordered" evidence="8">
    <location>
        <begin position="110"/>
        <end position="182"/>
    </location>
</feature>
<comment type="subcellular location">
    <subcellularLocation>
        <location evidence="1">Nucleus</location>
    </subcellularLocation>
</comment>
<dbReference type="OrthoDB" id="5600085at2759"/>
<evidence type="ECO:0000256" key="6">
    <source>
        <dbReference type="ARBA" id="ARBA00023163"/>
    </source>
</evidence>
<evidence type="ECO:0000259" key="9">
    <source>
        <dbReference type="PROSITE" id="PS50073"/>
    </source>
</evidence>
<sequence>MLRDGQKWACDSCIRGHRVSNCNHHDRELKVIAPKGRPVKQCEHCRSARKDKSHHAKCDCGSKKLKDVPESEPTMESMDCCCHQGSECVCGIKSEMAERRQESILRRRSMPVKSKPCLTSSRSDQTLPGLNGPKHKPVHNTHGQALMTPYPKPSRSARPNSIHNPPYARGFAESSNGSTSRSVDDITLLSTSNKTYGANHADQLSADSINNYADLDYNHFLIGSEDGSGSVLSETTSVEALSVTTSWFDSSLTTVSEIPDFSISPSHLSLDHDTNWNIPSATIDFFSPADLPLVTQVPDSIQTISLSGESNYQNAPPLTASSSGAQSEIGEPLDPGRPDVFPNHWSGTVGIRDSFPMAGSVDYGLPQSLPAYDSGLKPKPKLMHHRQTCSSGSNSRHAHHLSDQTAVPDNVFSLAGVNLGHLQNLAYSDHAANRSANQSASPEYPPIDSDFGAISIPAGIDDSTYRDDWYLGANPAVDPDSKDYSWLLDNA</sequence>
<dbReference type="GO" id="GO:0006878">
    <property type="term" value="P:intracellular copper ion homeostasis"/>
    <property type="evidence" value="ECO:0007669"/>
    <property type="project" value="TreeGrafter"/>
</dbReference>
<feature type="region of interest" description="Disordered" evidence="8">
    <location>
        <begin position="380"/>
        <end position="401"/>
    </location>
</feature>
<feature type="compositionally biased region" description="Polar residues" evidence="8">
    <location>
        <begin position="308"/>
        <end position="326"/>
    </location>
</feature>
<evidence type="ECO:0000256" key="1">
    <source>
        <dbReference type="ARBA" id="ARBA00004123"/>
    </source>
</evidence>
<dbReference type="InterPro" id="IPR036395">
    <property type="entry name" value="Cu_fist_DNA-bd_dom_sf"/>
</dbReference>
<dbReference type="PRINTS" id="PR00617">
    <property type="entry name" value="COPPERFIST"/>
</dbReference>
<organism evidence="10 11">
    <name type="scientific">Venturia effusa</name>
    <dbReference type="NCBI Taxonomy" id="50376"/>
    <lineage>
        <taxon>Eukaryota</taxon>
        <taxon>Fungi</taxon>
        <taxon>Dikarya</taxon>
        <taxon>Ascomycota</taxon>
        <taxon>Pezizomycotina</taxon>
        <taxon>Dothideomycetes</taxon>
        <taxon>Pleosporomycetidae</taxon>
        <taxon>Venturiales</taxon>
        <taxon>Venturiaceae</taxon>
        <taxon>Venturia</taxon>
    </lineage>
</organism>
<gene>
    <name evidence="10" type="ORF">FKW77_000458</name>
</gene>
<dbReference type="PANTHER" id="PTHR28088">
    <property type="entry name" value="TRANSCRIPTIONAL ACTIVATOR HAA1-RELATED"/>
    <property type="match status" value="1"/>
</dbReference>
<keyword evidence="4" id="KW-0186">Copper</keyword>
<dbReference type="EMBL" id="CP042191">
    <property type="protein sequence ID" value="QDS71914.1"/>
    <property type="molecule type" value="Genomic_DNA"/>
</dbReference>
<keyword evidence="11" id="KW-1185">Reference proteome</keyword>
<accession>A0A517L8G5</accession>
<keyword evidence="2" id="KW-0479">Metal-binding</keyword>
<reference evidence="10 11" key="1">
    <citation type="submission" date="2019-07" db="EMBL/GenBank/DDBJ databases">
        <title>Finished genome of Venturia effusa.</title>
        <authorList>
            <person name="Young C.A."/>
            <person name="Cox M.P."/>
            <person name="Ganley A.R.D."/>
            <person name="David W.J."/>
        </authorList>
    </citation>
    <scope>NUCLEOTIDE SEQUENCE [LARGE SCALE GENOMIC DNA]</scope>
    <source>
        <strain evidence="11">albino</strain>
    </source>
</reference>
<dbReference type="PANTHER" id="PTHR28088:SF5">
    <property type="entry name" value="TRANSCRIPTIONAL ACTIVATOR HAA1-RELATED"/>
    <property type="match status" value="1"/>
</dbReference>
<dbReference type="GO" id="GO:0000981">
    <property type="term" value="F:DNA-binding transcription factor activity, RNA polymerase II-specific"/>
    <property type="evidence" value="ECO:0007669"/>
    <property type="project" value="TreeGrafter"/>
</dbReference>
<dbReference type="SMART" id="SM00412">
    <property type="entry name" value="Cu_FIST"/>
    <property type="match status" value="1"/>
</dbReference>
<keyword evidence="6" id="KW-0804">Transcription</keyword>
<dbReference type="FunFam" id="3.90.430.10:FF:000001">
    <property type="entry name" value="Copper fist DNA-binding protein"/>
    <property type="match status" value="1"/>
</dbReference>
<keyword evidence="3" id="KW-0862">Zinc</keyword>
<protein>
    <recommendedName>
        <fullName evidence="9">Copper-fist domain-containing protein</fullName>
    </recommendedName>
</protein>
<keyword evidence="7" id="KW-0539">Nucleus</keyword>
<evidence type="ECO:0000313" key="11">
    <source>
        <dbReference type="Proteomes" id="UP000316270"/>
    </source>
</evidence>
<name>A0A517L8G5_9PEZI</name>
<dbReference type="GO" id="GO:0000978">
    <property type="term" value="F:RNA polymerase II cis-regulatory region sequence-specific DNA binding"/>
    <property type="evidence" value="ECO:0007669"/>
    <property type="project" value="TreeGrafter"/>
</dbReference>
<dbReference type="SUPFAM" id="SSF57879">
    <property type="entry name" value="Zinc domain conserved in yeast copper-regulated transcription factors"/>
    <property type="match status" value="1"/>
</dbReference>
<dbReference type="STRING" id="50376.A0A517L8G5"/>
<dbReference type="GO" id="GO:0005507">
    <property type="term" value="F:copper ion binding"/>
    <property type="evidence" value="ECO:0007669"/>
    <property type="project" value="InterPro"/>
</dbReference>
<dbReference type="Pfam" id="PF00649">
    <property type="entry name" value="Copper-fist"/>
    <property type="match status" value="1"/>
</dbReference>
<dbReference type="PROSITE" id="PS50073">
    <property type="entry name" value="COPPER_FIST_2"/>
    <property type="match status" value="1"/>
</dbReference>
<dbReference type="InterPro" id="IPR001083">
    <property type="entry name" value="Cu_fist_DNA-bd_dom"/>
</dbReference>
<evidence type="ECO:0000256" key="4">
    <source>
        <dbReference type="ARBA" id="ARBA00023008"/>
    </source>
</evidence>
<feature type="domain" description="Copper-fist" evidence="9">
    <location>
        <begin position="1"/>
        <end position="39"/>
    </location>
</feature>
<evidence type="ECO:0000256" key="3">
    <source>
        <dbReference type="ARBA" id="ARBA00022833"/>
    </source>
</evidence>
<keyword evidence="5" id="KW-0805">Transcription regulation</keyword>
<proteinExistence type="predicted"/>